<dbReference type="GO" id="GO:0008270">
    <property type="term" value="F:zinc ion binding"/>
    <property type="evidence" value="ECO:0007669"/>
    <property type="project" value="UniProtKB-KW"/>
</dbReference>
<evidence type="ECO:0000256" key="1">
    <source>
        <dbReference type="ARBA" id="ARBA00022536"/>
    </source>
</evidence>
<keyword evidence="5" id="KW-1185">Reference proteome</keyword>
<dbReference type="OrthoDB" id="10252017at2759"/>
<dbReference type="GO" id="GO:0005044">
    <property type="term" value="F:scavenger receptor activity"/>
    <property type="evidence" value="ECO:0007669"/>
    <property type="project" value="InterPro"/>
</dbReference>
<feature type="domain" description="C3H1-type" evidence="3">
    <location>
        <begin position="278"/>
        <end position="312"/>
    </location>
</feature>
<dbReference type="Proteomes" id="UP000683360">
    <property type="component" value="Unassembled WGS sequence"/>
</dbReference>
<accession>A0A8S3S5F6</accession>
<name>A0A8S3S5F6_MYTED</name>
<evidence type="ECO:0000313" key="5">
    <source>
        <dbReference type="Proteomes" id="UP000683360"/>
    </source>
</evidence>
<proteinExistence type="predicted"/>
<feature type="zinc finger region" description="C3H1-type" evidence="2">
    <location>
        <begin position="278"/>
        <end position="312"/>
    </location>
</feature>
<evidence type="ECO:0000256" key="2">
    <source>
        <dbReference type="PROSITE-ProRule" id="PRU00723"/>
    </source>
</evidence>
<dbReference type="EMBL" id="CAJPWZ010001405">
    <property type="protein sequence ID" value="CAG2214265.1"/>
    <property type="molecule type" value="Genomic_DNA"/>
</dbReference>
<dbReference type="PANTHER" id="PTHR24043:SF8">
    <property type="entry name" value="EGF-LIKE DOMAIN-CONTAINING PROTEIN"/>
    <property type="match status" value="1"/>
</dbReference>
<dbReference type="Gene3D" id="2.170.300.10">
    <property type="entry name" value="Tie2 ligand-binding domain superfamily"/>
    <property type="match status" value="1"/>
</dbReference>
<sequence length="404" mass="44279">MLFIYFCDDIQFMENTIQHGLHGHGREGKTSTSNLGCFMGTWGPNCTEQCPSNCIHNQCDIGNGYCVWGCDSNNCFNNKCDFQTGVCMNGCLARRAGQYCSKCMLLFSFFVRLNKVPINGSVETTTGQGSYLQIDIGSMSVVTTIYITFGDTLTVTPGDNVVYCSNTSDYLVDGSVLYQGERPTTNIEVYTICKYITYAPPATSGVDVCEIEIGECDDGYFGTNCSQSCFGCISNKCDKIDGVCNNSSGCKPGYVKGQYCNQECVDGQFGINCAKTCYCRTQPCNKFNGICSNGECAKGRRGESCDNDHDSALKTDDVYLNVDIEHDPDNVKPSVSGKQDSKASVNDIMDEYPKEYDDEEDENVRKRTLWGFLANGLAGKGLQNSDGYETGGGKKGMYCMLSHF</sequence>
<protein>
    <recommendedName>
        <fullName evidence="3">C3H1-type domain-containing protein</fullName>
    </recommendedName>
</protein>
<dbReference type="InterPro" id="IPR000571">
    <property type="entry name" value="Znf_CCCH"/>
</dbReference>
<keyword evidence="2" id="KW-0862">Zinc</keyword>
<dbReference type="PROSITE" id="PS50103">
    <property type="entry name" value="ZF_C3H1"/>
    <property type="match status" value="1"/>
</dbReference>
<keyword evidence="1" id="KW-0245">EGF-like domain</keyword>
<keyword evidence="2" id="KW-0479">Metal-binding</keyword>
<gene>
    <name evidence="4" type="ORF">MEDL_28067</name>
</gene>
<evidence type="ECO:0000313" key="4">
    <source>
        <dbReference type="EMBL" id="CAG2214265.1"/>
    </source>
</evidence>
<reference evidence="4" key="1">
    <citation type="submission" date="2021-03" db="EMBL/GenBank/DDBJ databases">
        <authorList>
            <person name="Bekaert M."/>
        </authorList>
    </citation>
    <scope>NUCLEOTIDE SEQUENCE</scope>
</reference>
<evidence type="ECO:0000259" key="3">
    <source>
        <dbReference type="PROSITE" id="PS50103"/>
    </source>
</evidence>
<organism evidence="4 5">
    <name type="scientific">Mytilus edulis</name>
    <name type="common">Blue mussel</name>
    <dbReference type="NCBI Taxonomy" id="6550"/>
    <lineage>
        <taxon>Eukaryota</taxon>
        <taxon>Metazoa</taxon>
        <taxon>Spiralia</taxon>
        <taxon>Lophotrochozoa</taxon>
        <taxon>Mollusca</taxon>
        <taxon>Bivalvia</taxon>
        <taxon>Autobranchia</taxon>
        <taxon>Pteriomorphia</taxon>
        <taxon>Mytilida</taxon>
        <taxon>Mytiloidea</taxon>
        <taxon>Mytilidae</taxon>
        <taxon>Mytilinae</taxon>
        <taxon>Mytilus</taxon>
    </lineage>
</organism>
<dbReference type="PANTHER" id="PTHR24043">
    <property type="entry name" value="SCAVENGER RECEPTOR CLASS F"/>
    <property type="match status" value="1"/>
</dbReference>
<dbReference type="InterPro" id="IPR042635">
    <property type="entry name" value="MEGF10/SREC1/2-like"/>
</dbReference>
<comment type="caution">
    <text evidence="4">The sequence shown here is derived from an EMBL/GenBank/DDBJ whole genome shotgun (WGS) entry which is preliminary data.</text>
</comment>
<keyword evidence="2" id="KW-0863">Zinc-finger</keyword>
<dbReference type="AlphaFoldDB" id="A0A8S3S5F6"/>